<dbReference type="InterPro" id="IPR051728">
    <property type="entry name" value="RING-FYVE_E3_ubiquitin-ligase"/>
</dbReference>
<dbReference type="InterPro" id="IPR013083">
    <property type="entry name" value="Znf_RING/FYVE/PHD"/>
</dbReference>
<name>A0A2I0L8Y4_PUNGR</name>
<evidence type="ECO:0000313" key="3">
    <source>
        <dbReference type="EMBL" id="PKI77103.1"/>
    </source>
</evidence>
<dbReference type="EMBL" id="PGOL01000105">
    <property type="protein sequence ID" value="PKI77103.1"/>
    <property type="molecule type" value="Genomic_DNA"/>
</dbReference>
<sequence>MNSFQQNETQHYYSGYSSPISTAPPASTSYDTQICPICLANPKDMAFGCGHQTCCACGEDLQLCPICRSSIQTRIRLY</sequence>
<gene>
    <name evidence="3" type="ORF">CRG98_002606</name>
</gene>
<dbReference type="PANTHER" id="PTHR14879">
    <property type="entry name" value="CASPASE REGULATOR, RING FINGER DOMAIN-CONTAINING"/>
    <property type="match status" value="1"/>
</dbReference>
<accession>A0A2I0L8Y4</accession>
<dbReference type="PANTHER" id="PTHR14879:SF5">
    <property type="entry name" value="RING-TYPE DOMAIN-CONTAINING PROTEIN"/>
    <property type="match status" value="1"/>
</dbReference>
<keyword evidence="1" id="KW-0862">Zinc</keyword>
<dbReference type="Gene3D" id="3.30.40.10">
    <property type="entry name" value="Zinc/RING finger domain, C3HC4 (zinc finger)"/>
    <property type="match status" value="1"/>
</dbReference>
<dbReference type="InterPro" id="IPR001841">
    <property type="entry name" value="Znf_RING"/>
</dbReference>
<reference evidence="3 4" key="1">
    <citation type="submission" date="2017-11" db="EMBL/GenBank/DDBJ databases">
        <title>De-novo sequencing of pomegranate (Punica granatum L.) genome.</title>
        <authorList>
            <person name="Akparov Z."/>
            <person name="Amiraslanov A."/>
            <person name="Hajiyeva S."/>
            <person name="Abbasov M."/>
            <person name="Kaur K."/>
            <person name="Hamwieh A."/>
            <person name="Solovyev V."/>
            <person name="Salamov A."/>
            <person name="Braich B."/>
            <person name="Kosarev P."/>
            <person name="Mahmoud A."/>
            <person name="Hajiyev E."/>
            <person name="Babayeva S."/>
            <person name="Izzatullayeva V."/>
            <person name="Mammadov A."/>
            <person name="Mammadov A."/>
            <person name="Sharifova S."/>
            <person name="Ojaghi J."/>
            <person name="Eynullazada K."/>
            <person name="Bayramov B."/>
            <person name="Abdulazimova A."/>
            <person name="Shahmuradov I."/>
        </authorList>
    </citation>
    <scope>NUCLEOTIDE SEQUENCE [LARGE SCALE GENOMIC DNA]</scope>
    <source>
        <strain evidence="4">cv. AG2017</strain>
        <tissue evidence="3">Leaf</tissue>
    </source>
</reference>
<keyword evidence="1" id="KW-0479">Metal-binding</keyword>
<keyword evidence="1" id="KW-0863">Zinc-finger</keyword>
<evidence type="ECO:0000256" key="1">
    <source>
        <dbReference type="PROSITE-ProRule" id="PRU00175"/>
    </source>
</evidence>
<comment type="caution">
    <text evidence="3">The sequence shown here is derived from an EMBL/GenBank/DDBJ whole genome shotgun (WGS) entry which is preliminary data.</text>
</comment>
<dbReference type="Proteomes" id="UP000233551">
    <property type="component" value="Unassembled WGS sequence"/>
</dbReference>
<dbReference type="GO" id="GO:0008270">
    <property type="term" value="F:zinc ion binding"/>
    <property type="evidence" value="ECO:0007669"/>
    <property type="project" value="UniProtKB-KW"/>
</dbReference>
<dbReference type="AlphaFoldDB" id="A0A2I0L8Y4"/>
<keyword evidence="4" id="KW-1185">Reference proteome</keyword>
<organism evidence="3 4">
    <name type="scientific">Punica granatum</name>
    <name type="common">Pomegranate</name>
    <dbReference type="NCBI Taxonomy" id="22663"/>
    <lineage>
        <taxon>Eukaryota</taxon>
        <taxon>Viridiplantae</taxon>
        <taxon>Streptophyta</taxon>
        <taxon>Embryophyta</taxon>
        <taxon>Tracheophyta</taxon>
        <taxon>Spermatophyta</taxon>
        <taxon>Magnoliopsida</taxon>
        <taxon>eudicotyledons</taxon>
        <taxon>Gunneridae</taxon>
        <taxon>Pentapetalae</taxon>
        <taxon>rosids</taxon>
        <taxon>malvids</taxon>
        <taxon>Myrtales</taxon>
        <taxon>Lythraceae</taxon>
        <taxon>Punica</taxon>
    </lineage>
</organism>
<dbReference type="PROSITE" id="PS50089">
    <property type="entry name" value="ZF_RING_2"/>
    <property type="match status" value="1"/>
</dbReference>
<dbReference type="SUPFAM" id="SSF57850">
    <property type="entry name" value="RING/U-box"/>
    <property type="match status" value="1"/>
</dbReference>
<protein>
    <recommendedName>
        <fullName evidence="2">RING-type domain-containing protein</fullName>
    </recommendedName>
</protein>
<evidence type="ECO:0000259" key="2">
    <source>
        <dbReference type="PROSITE" id="PS50089"/>
    </source>
</evidence>
<evidence type="ECO:0000313" key="4">
    <source>
        <dbReference type="Proteomes" id="UP000233551"/>
    </source>
</evidence>
<feature type="domain" description="RING-type" evidence="2">
    <location>
        <begin position="35"/>
        <end position="68"/>
    </location>
</feature>
<proteinExistence type="predicted"/>
<dbReference type="Pfam" id="PF13920">
    <property type="entry name" value="zf-C3HC4_3"/>
    <property type="match status" value="1"/>
</dbReference>